<gene>
    <name evidence="3" type="ORF">ACFQRB_03820</name>
</gene>
<keyword evidence="2" id="KW-0472">Membrane</keyword>
<evidence type="ECO:0000256" key="2">
    <source>
        <dbReference type="SAM" id="Phobius"/>
    </source>
</evidence>
<protein>
    <submittedName>
        <fullName evidence="3">Uncharacterized protein</fullName>
    </submittedName>
</protein>
<dbReference type="Proteomes" id="UP001596368">
    <property type="component" value="Unassembled WGS sequence"/>
</dbReference>
<evidence type="ECO:0000256" key="1">
    <source>
        <dbReference type="SAM" id="MobiDB-lite"/>
    </source>
</evidence>
<reference evidence="3 4" key="1">
    <citation type="journal article" date="2019" name="Int. J. Syst. Evol. Microbiol.">
        <title>The Global Catalogue of Microorganisms (GCM) 10K type strain sequencing project: providing services to taxonomists for standard genome sequencing and annotation.</title>
        <authorList>
            <consortium name="The Broad Institute Genomics Platform"/>
            <consortium name="The Broad Institute Genome Sequencing Center for Infectious Disease"/>
            <person name="Wu L."/>
            <person name="Ma J."/>
        </authorList>
    </citation>
    <scope>NUCLEOTIDE SEQUENCE [LARGE SCALE GENOMIC DNA]</scope>
    <source>
        <strain evidence="3 4">DT92</strain>
    </source>
</reference>
<feature type="compositionally biased region" description="Basic residues" evidence="1">
    <location>
        <begin position="19"/>
        <end position="32"/>
    </location>
</feature>
<feature type="region of interest" description="Disordered" evidence="1">
    <location>
        <begin position="1"/>
        <end position="33"/>
    </location>
</feature>
<feature type="transmembrane region" description="Helical" evidence="2">
    <location>
        <begin position="68"/>
        <end position="88"/>
    </location>
</feature>
<feature type="compositionally biased region" description="Low complexity" evidence="1">
    <location>
        <begin position="1"/>
        <end position="18"/>
    </location>
</feature>
<sequence length="106" mass="10639">MVVSVAARRGAARGVPRPGRVRRPARGRRRTAARPLAAGALPALAWGAAVAVAAVVPALGPPPGSADLGLVAAFVGLGVATAAFGFAAGRTATTLGRRVAVWLRRR</sequence>
<comment type="caution">
    <text evidence="3">The sequence shown here is derived from an EMBL/GenBank/DDBJ whole genome shotgun (WGS) entry which is preliminary data.</text>
</comment>
<name>A0ABD5XS52_9EURY</name>
<keyword evidence="4" id="KW-1185">Reference proteome</keyword>
<feature type="transmembrane region" description="Helical" evidence="2">
    <location>
        <begin position="36"/>
        <end position="56"/>
    </location>
</feature>
<organism evidence="3 4">
    <name type="scientific">Halobaculum litoreum</name>
    <dbReference type="NCBI Taxonomy" id="3031998"/>
    <lineage>
        <taxon>Archaea</taxon>
        <taxon>Methanobacteriati</taxon>
        <taxon>Methanobacteriota</taxon>
        <taxon>Stenosarchaea group</taxon>
        <taxon>Halobacteria</taxon>
        <taxon>Halobacteriales</taxon>
        <taxon>Haloferacaceae</taxon>
        <taxon>Halobaculum</taxon>
    </lineage>
</organism>
<dbReference type="EMBL" id="JBHSZG010000001">
    <property type="protein sequence ID" value="MFC7135932.1"/>
    <property type="molecule type" value="Genomic_DNA"/>
</dbReference>
<keyword evidence="2" id="KW-0812">Transmembrane</keyword>
<accession>A0ABD5XS52</accession>
<evidence type="ECO:0000313" key="3">
    <source>
        <dbReference type="EMBL" id="MFC7135932.1"/>
    </source>
</evidence>
<evidence type="ECO:0000313" key="4">
    <source>
        <dbReference type="Proteomes" id="UP001596368"/>
    </source>
</evidence>
<keyword evidence="2" id="KW-1133">Transmembrane helix</keyword>
<proteinExistence type="predicted"/>
<dbReference type="AlphaFoldDB" id="A0ABD5XS52"/>